<reference evidence="3" key="2">
    <citation type="submission" date="2015-01" db="EMBL/GenBank/DDBJ databases">
        <title>Evolutionary Origins and Diversification of the Mycorrhizal Mutualists.</title>
        <authorList>
            <consortium name="DOE Joint Genome Institute"/>
            <consortium name="Mycorrhizal Genomics Consortium"/>
            <person name="Kohler A."/>
            <person name="Kuo A."/>
            <person name="Nagy L.G."/>
            <person name="Floudas D."/>
            <person name="Copeland A."/>
            <person name="Barry K.W."/>
            <person name="Cichocki N."/>
            <person name="Veneault-Fourrey C."/>
            <person name="LaButti K."/>
            <person name="Lindquist E.A."/>
            <person name="Lipzen A."/>
            <person name="Lundell T."/>
            <person name="Morin E."/>
            <person name="Murat C."/>
            <person name="Riley R."/>
            <person name="Ohm R."/>
            <person name="Sun H."/>
            <person name="Tunlid A."/>
            <person name="Henrissat B."/>
            <person name="Grigoriev I.V."/>
            <person name="Hibbett D.S."/>
            <person name="Martin F."/>
        </authorList>
    </citation>
    <scope>NUCLEOTIDE SEQUENCE [LARGE SCALE GENOMIC DNA]</scope>
    <source>
        <strain evidence="3">Marx 270</strain>
    </source>
</reference>
<sequence length="132" mass="14730">MNVPGARQETPEPSTLSKRMPVPTTAYQERVHRKIRPSTGHSLIATDPDLVRHPNRSLHGRKNPHDTVLTTTVPLEHQCTSHCREAGWHVETSRGIGLHRNEGSRPTDCSECRPSCLECSLAEFQIPTNHTG</sequence>
<name>A0A0C3PE69_PISTI</name>
<evidence type="ECO:0000313" key="2">
    <source>
        <dbReference type="EMBL" id="KIO06471.1"/>
    </source>
</evidence>
<proteinExistence type="predicted"/>
<accession>A0A0C3PE69</accession>
<dbReference type="InParanoid" id="A0A0C3PE69"/>
<dbReference type="AlphaFoldDB" id="A0A0C3PE69"/>
<dbReference type="HOGENOM" id="CLU_1917917_0_0_1"/>
<gene>
    <name evidence="2" type="ORF">M404DRAFT_484250</name>
</gene>
<reference evidence="2 3" key="1">
    <citation type="submission" date="2014-04" db="EMBL/GenBank/DDBJ databases">
        <authorList>
            <consortium name="DOE Joint Genome Institute"/>
            <person name="Kuo A."/>
            <person name="Kohler A."/>
            <person name="Costa M.D."/>
            <person name="Nagy L.G."/>
            <person name="Floudas D."/>
            <person name="Copeland A."/>
            <person name="Barry K.W."/>
            <person name="Cichocki N."/>
            <person name="Veneault-Fourrey C."/>
            <person name="LaButti K."/>
            <person name="Lindquist E.A."/>
            <person name="Lipzen A."/>
            <person name="Lundell T."/>
            <person name="Morin E."/>
            <person name="Murat C."/>
            <person name="Sun H."/>
            <person name="Tunlid A."/>
            <person name="Henrissat B."/>
            <person name="Grigoriev I.V."/>
            <person name="Hibbett D.S."/>
            <person name="Martin F."/>
            <person name="Nordberg H.P."/>
            <person name="Cantor M.N."/>
            <person name="Hua S.X."/>
        </authorList>
    </citation>
    <scope>NUCLEOTIDE SEQUENCE [LARGE SCALE GENOMIC DNA]</scope>
    <source>
        <strain evidence="2 3">Marx 270</strain>
    </source>
</reference>
<organism evidence="2 3">
    <name type="scientific">Pisolithus tinctorius Marx 270</name>
    <dbReference type="NCBI Taxonomy" id="870435"/>
    <lineage>
        <taxon>Eukaryota</taxon>
        <taxon>Fungi</taxon>
        <taxon>Dikarya</taxon>
        <taxon>Basidiomycota</taxon>
        <taxon>Agaricomycotina</taxon>
        <taxon>Agaricomycetes</taxon>
        <taxon>Agaricomycetidae</taxon>
        <taxon>Boletales</taxon>
        <taxon>Sclerodermatineae</taxon>
        <taxon>Pisolithaceae</taxon>
        <taxon>Pisolithus</taxon>
    </lineage>
</organism>
<dbReference type="Proteomes" id="UP000054217">
    <property type="component" value="Unassembled WGS sequence"/>
</dbReference>
<evidence type="ECO:0000313" key="3">
    <source>
        <dbReference type="Proteomes" id="UP000054217"/>
    </source>
</evidence>
<protein>
    <submittedName>
        <fullName evidence="2">Uncharacterized protein</fullName>
    </submittedName>
</protein>
<feature type="compositionally biased region" description="Basic residues" evidence="1">
    <location>
        <begin position="53"/>
        <end position="62"/>
    </location>
</feature>
<feature type="region of interest" description="Disordered" evidence="1">
    <location>
        <begin position="1"/>
        <end position="67"/>
    </location>
</feature>
<keyword evidence="3" id="KW-1185">Reference proteome</keyword>
<dbReference type="EMBL" id="KN831963">
    <property type="protein sequence ID" value="KIO06471.1"/>
    <property type="molecule type" value="Genomic_DNA"/>
</dbReference>
<evidence type="ECO:0000256" key="1">
    <source>
        <dbReference type="SAM" id="MobiDB-lite"/>
    </source>
</evidence>